<dbReference type="RefSeq" id="WP_263047001.1">
    <property type="nucleotide sequence ID" value="NZ_CP106738.1"/>
</dbReference>
<protein>
    <submittedName>
        <fullName evidence="1">2-dehydro-3-deoxygalactonokinase</fullName>
    </submittedName>
</protein>
<dbReference type="Pfam" id="PF05035">
    <property type="entry name" value="DGOK"/>
    <property type="match status" value="1"/>
</dbReference>
<proteinExistence type="predicted"/>
<keyword evidence="2" id="KW-1185">Reference proteome</keyword>
<dbReference type="Gene3D" id="3.30.420.310">
    <property type="entry name" value="2-keto-3-deoxy-galactonokinase, C-terminal domain"/>
    <property type="match status" value="1"/>
</dbReference>
<sequence>MALWLAYGPDDVGVRVCLMEGKALQGQSLHPDTDDALAAVVDQDRTKVRIGGTTPQAVPVAVMPTSTDGVPIATQEAPPDALGGWARLRIAGVLSSRPNWDGVVVDVRDQITHWVHVSAGEIVSLQGFATGRLVSALGGNAEAAPDAVEQTLSRPEKLAAHLHTASLGGDMRALTGHLIGAEIAAAKPYWLGQEVIVVAERSALVQTLQYQGTSVDEAMPQDMLVRGLAAFADAAGYLD</sequence>
<reference evidence="1" key="1">
    <citation type="submission" date="2022-10" db="EMBL/GenBank/DDBJ databases">
        <title>Roseovarius pelagicus sp. nov., isolated from Arctic seawater.</title>
        <authorList>
            <person name="Hong Y.W."/>
            <person name="Hwang C.Y."/>
        </authorList>
    </citation>
    <scope>NUCLEOTIDE SEQUENCE</scope>
    <source>
        <strain evidence="1">HL-MP18</strain>
    </source>
</reference>
<dbReference type="InterPro" id="IPR007729">
    <property type="entry name" value="DGOK"/>
</dbReference>
<accession>A0ABY6D9S2</accession>
<dbReference type="Proteomes" id="UP001064087">
    <property type="component" value="Chromosome"/>
</dbReference>
<dbReference type="EMBL" id="CP106738">
    <property type="protein sequence ID" value="UXX81933.1"/>
    <property type="molecule type" value="Genomic_DNA"/>
</dbReference>
<evidence type="ECO:0000313" key="1">
    <source>
        <dbReference type="EMBL" id="UXX81933.1"/>
    </source>
</evidence>
<name>A0ABY6D9S2_9RHOB</name>
<organism evidence="1 2">
    <name type="scientific">Roseovarius pelagicus</name>
    <dbReference type="NCBI Taxonomy" id="2980108"/>
    <lineage>
        <taxon>Bacteria</taxon>
        <taxon>Pseudomonadati</taxon>
        <taxon>Pseudomonadota</taxon>
        <taxon>Alphaproteobacteria</taxon>
        <taxon>Rhodobacterales</taxon>
        <taxon>Roseobacteraceae</taxon>
        <taxon>Roseovarius</taxon>
    </lineage>
</organism>
<evidence type="ECO:0000313" key="2">
    <source>
        <dbReference type="Proteomes" id="UP001064087"/>
    </source>
</evidence>
<gene>
    <name evidence="1" type="ORF">N7U68_12450</name>
</gene>
<dbReference type="InterPro" id="IPR042257">
    <property type="entry name" value="DGOK_C"/>
</dbReference>